<evidence type="ECO:0000313" key="3">
    <source>
        <dbReference type="Proteomes" id="UP000575241"/>
    </source>
</evidence>
<keyword evidence="1" id="KW-0732">Signal</keyword>
<dbReference type="EMBL" id="JACHLN010000002">
    <property type="protein sequence ID" value="MBB4838698.1"/>
    <property type="molecule type" value="Genomic_DNA"/>
</dbReference>
<dbReference type="Gene3D" id="3.10.450.50">
    <property type="match status" value="1"/>
</dbReference>
<organism evidence="2 3">
    <name type="scientific">Sphingomonas kyeonggiensis</name>
    <dbReference type="NCBI Taxonomy" id="1268553"/>
    <lineage>
        <taxon>Bacteria</taxon>
        <taxon>Pseudomonadati</taxon>
        <taxon>Pseudomonadota</taxon>
        <taxon>Alphaproteobacteria</taxon>
        <taxon>Sphingomonadales</taxon>
        <taxon>Sphingomonadaceae</taxon>
        <taxon>Sphingomonas</taxon>
    </lineage>
</organism>
<dbReference type="Proteomes" id="UP000575241">
    <property type="component" value="Unassembled WGS sequence"/>
</dbReference>
<dbReference type="InterPro" id="IPR032710">
    <property type="entry name" value="NTF2-like_dom_sf"/>
</dbReference>
<evidence type="ECO:0000313" key="2">
    <source>
        <dbReference type="EMBL" id="MBB4838698.1"/>
    </source>
</evidence>
<feature type="signal peptide" evidence="1">
    <location>
        <begin position="1"/>
        <end position="18"/>
    </location>
</feature>
<evidence type="ECO:0008006" key="4">
    <source>
        <dbReference type="Google" id="ProtNLM"/>
    </source>
</evidence>
<gene>
    <name evidence="2" type="ORF">HNP52_001767</name>
</gene>
<name>A0A7W7NRA5_9SPHN</name>
<dbReference type="RefSeq" id="WP_184165621.1">
    <property type="nucleotide sequence ID" value="NZ_JACHLN010000002.1"/>
</dbReference>
<keyword evidence="3" id="KW-1185">Reference proteome</keyword>
<comment type="caution">
    <text evidence="2">The sequence shown here is derived from an EMBL/GenBank/DDBJ whole genome shotgun (WGS) entry which is preliminary data.</text>
</comment>
<sequence>MKLVVAAALLLAPLPALAQTTPTPKLPPANPLPYEDAEAAAVLAPINAMFAGLAAHDGAAILAQTRPEGGATVAVEKPDGSRVIRHLSWADFAGGIKPGPEKLEERISTPAIEVDGDIAMVWAPYVFLIDGKAHHCGINHFDLLRENGSWKVLNVTWSQRTTGCTAQ</sequence>
<feature type="chain" id="PRO_5031297613" description="Lumazine-binding protein" evidence="1">
    <location>
        <begin position="19"/>
        <end position="167"/>
    </location>
</feature>
<reference evidence="2 3" key="1">
    <citation type="submission" date="2020-08" db="EMBL/GenBank/DDBJ databases">
        <title>Functional genomics of gut bacteria from endangered species of beetles.</title>
        <authorList>
            <person name="Carlos-Shanley C."/>
        </authorList>
    </citation>
    <scope>NUCLEOTIDE SEQUENCE [LARGE SCALE GENOMIC DNA]</scope>
    <source>
        <strain evidence="2 3">S00224</strain>
    </source>
</reference>
<evidence type="ECO:0000256" key="1">
    <source>
        <dbReference type="SAM" id="SignalP"/>
    </source>
</evidence>
<protein>
    <recommendedName>
        <fullName evidence="4">Lumazine-binding protein</fullName>
    </recommendedName>
</protein>
<dbReference type="AlphaFoldDB" id="A0A7W7NRA5"/>
<accession>A0A7W7NRA5</accession>
<dbReference type="SUPFAM" id="SSF54427">
    <property type="entry name" value="NTF2-like"/>
    <property type="match status" value="1"/>
</dbReference>
<proteinExistence type="predicted"/>